<feature type="region of interest" description="Disordered" evidence="4">
    <location>
        <begin position="248"/>
        <end position="281"/>
    </location>
</feature>
<evidence type="ECO:0000313" key="6">
    <source>
        <dbReference type="EMBL" id="KAK5052712.1"/>
    </source>
</evidence>
<evidence type="ECO:0000256" key="1">
    <source>
        <dbReference type="ARBA" id="ARBA00022658"/>
    </source>
</evidence>
<dbReference type="Proteomes" id="UP001358417">
    <property type="component" value="Unassembled WGS sequence"/>
</dbReference>
<dbReference type="InterPro" id="IPR009091">
    <property type="entry name" value="RCC1/BLIP-II"/>
</dbReference>
<feature type="repeat" description="RCC1" evidence="3">
    <location>
        <begin position="305"/>
        <end position="357"/>
    </location>
</feature>
<feature type="repeat" description="RCC1" evidence="3">
    <location>
        <begin position="474"/>
        <end position="537"/>
    </location>
</feature>
<dbReference type="PROSITE" id="PS00625">
    <property type="entry name" value="RCC1_1"/>
    <property type="match status" value="1"/>
</dbReference>
<evidence type="ECO:0000256" key="4">
    <source>
        <dbReference type="SAM" id="MobiDB-lite"/>
    </source>
</evidence>
<feature type="repeat" description="RCC1" evidence="3">
    <location>
        <begin position="167"/>
        <end position="223"/>
    </location>
</feature>
<evidence type="ECO:0000256" key="2">
    <source>
        <dbReference type="ARBA" id="ARBA00022737"/>
    </source>
</evidence>
<dbReference type="AlphaFoldDB" id="A0AAV9NEI8"/>
<dbReference type="InterPro" id="IPR058923">
    <property type="entry name" value="RCC1-like_dom"/>
</dbReference>
<dbReference type="InterPro" id="IPR051553">
    <property type="entry name" value="Ran_GTPase-activating"/>
</dbReference>
<dbReference type="InterPro" id="IPR000408">
    <property type="entry name" value="Reg_chr_condens"/>
</dbReference>
<keyword evidence="2" id="KW-0677">Repeat</keyword>
<feature type="region of interest" description="Disordered" evidence="4">
    <location>
        <begin position="1"/>
        <end position="149"/>
    </location>
</feature>
<dbReference type="EMBL" id="JAVRRD010000013">
    <property type="protein sequence ID" value="KAK5052712.1"/>
    <property type="molecule type" value="Genomic_DNA"/>
</dbReference>
<dbReference type="GO" id="GO:0005085">
    <property type="term" value="F:guanyl-nucleotide exchange factor activity"/>
    <property type="evidence" value="ECO:0007669"/>
    <property type="project" value="TreeGrafter"/>
</dbReference>
<name>A0AAV9NEI8_9EURO</name>
<dbReference type="PRINTS" id="PR00633">
    <property type="entry name" value="RCCNDNSATION"/>
</dbReference>
<organism evidence="6 7">
    <name type="scientific">Exophiala bonariae</name>
    <dbReference type="NCBI Taxonomy" id="1690606"/>
    <lineage>
        <taxon>Eukaryota</taxon>
        <taxon>Fungi</taxon>
        <taxon>Dikarya</taxon>
        <taxon>Ascomycota</taxon>
        <taxon>Pezizomycotina</taxon>
        <taxon>Eurotiomycetes</taxon>
        <taxon>Chaetothyriomycetidae</taxon>
        <taxon>Chaetothyriales</taxon>
        <taxon>Herpotrichiellaceae</taxon>
        <taxon>Exophiala</taxon>
    </lineage>
</organism>
<feature type="repeat" description="RCC1" evidence="3">
    <location>
        <begin position="358"/>
        <end position="411"/>
    </location>
</feature>
<protein>
    <recommendedName>
        <fullName evidence="5">RCC1-like domain-containing protein</fullName>
    </recommendedName>
</protein>
<reference evidence="6 7" key="1">
    <citation type="submission" date="2023-08" db="EMBL/GenBank/DDBJ databases">
        <title>Black Yeasts Isolated from many extreme environments.</title>
        <authorList>
            <person name="Coleine C."/>
            <person name="Stajich J.E."/>
            <person name="Selbmann L."/>
        </authorList>
    </citation>
    <scope>NUCLEOTIDE SEQUENCE [LARGE SCALE GENOMIC DNA]</scope>
    <source>
        <strain evidence="6 7">CCFEE 5792</strain>
    </source>
</reference>
<comment type="caution">
    <text evidence="6">The sequence shown here is derived from an EMBL/GenBank/DDBJ whole genome shotgun (WGS) entry which is preliminary data.</text>
</comment>
<dbReference type="Gene3D" id="2.130.10.30">
    <property type="entry name" value="Regulator of chromosome condensation 1/beta-lactamase-inhibitor protein II"/>
    <property type="match status" value="1"/>
</dbReference>
<dbReference type="RefSeq" id="XP_064706412.1">
    <property type="nucleotide sequence ID" value="XM_064846187.1"/>
</dbReference>
<dbReference type="PROSITE" id="PS50012">
    <property type="entry name" value="RCC1_3"/>
    <property type="match status" value="6"/>
</dbReference>
<dbReference type="SUPFAM" id="SSF50985">
    <property type="entry name" value="RCC1/BLIP-II"/>
    <property type="match status" value="1"/>
</dbReference>
<feature type="compositionally biased region" description="Acidic residues" evidence="4">
    <location>
        <begin position="35"/>
        <end position="50"/>
    </location>
</feature>
<feature type="repeat" description="RCC1" evidence="3">
    <location>
        <begin position="412"/>
        <end position="473"/>
    </location>
</feature>
<feature type="compositionally biased region" description="Low complexity" evidence="4">
    <location>
        <begin position="107"/>
        <end position="148"/>
    </location>
</feature>
<keyword evidence="7" id="KW-1185">Reference proteome</keyword>
<keyword evidence="1" id="KW-0344">Guanine-nucleotide releasing factor</keyword>
<proteinExistence type="predicted"/>
<feature type="compositionally biased region" description="Acidic residues" evidence="4">
    <location>
        <begin position="252"/>
        <end position="261"/>
    </location>
</feature>
<feature type="compositionally biased region" description="Low complexity" evidence="4">
    <location>
        <begin position="9"/>
        <end position="22"/>
    </location>
</feature>
<feature type="repeat" description="RCC1" evidence="3">
    <location>
        <begin position="538"/>
        <end position="591"/>
    </location>
</feature>
<dbReference type="GeneID" id="89970785"/>
<evidence type="ECO:0000256" key="3">
    <source>
        <dbReference type="PROSITE-ProRule" id="PRU00235"/>
    </source>
</evidence>
<gene>
    <name evidence="6" type="ORF">LTR84_002578</name>
</gene>
<feature type="domain" description="RCC1-like" evidence="5">
    <location>
        <begin position="169"/>
        <end position="587"/>
    </location>
</feature>
<accession>A0AAV9NEI8</accession>
<dbReference type="PANTHER" id="PTHR45982">
    <property type="entry name" value="REGULATOR OF CHROMOSOME CONDENSATION"/>
    <property type="match status" value="1"/>
</dbReference>
<sequence>MSSARTRKAAAPATKKSNAKPAKAVKKAPSKAKELEEEVIDDGPELESEPEIEKPKPATKSAARPTAKSTKRKAEDDLEDEPKTNGVKRVKSRTTTPVSEPEPAPAPANATTKAKAAATKTTKPAATEAPTKSTAPKTTKPAAVTKTATKTKAKAKVEINHAPTEKLNVYVFGEGSSGELGLGSAKGQTEVKRPRYNPNLSPETAGVVALSVGGMHTAALTHDNKILTWGVNDQGALGRDTAWDGGLRDLADDASDSDSDSGSETAINPKESTPAEADFTGLPTDLKFTQVVTTDSATFVLTAEGDVYGWGTFRSNEGIFGFDNTTLIQLRPKLVKGLKKVIKLAAGANHVLALQSNGVVYGWGSGQQNQLGRRILERRATNSLVPMPVGLPKKIIGLGAGAYNSFAMRENGDVFSWGLNNFGQTGIPKEFDETGASKGADVHAPMIIEGLEGKGNVTCIQGGAHHTVACTDKGELLVWGRLDGYQLGLKVSDLPQDEVVRDSAGNPRILTVPTQIPDIHAIQVAAGSDHCVAVDKNGKAYAWGFSTTFQTGLGTDDDVELATMIDNTAVRDKKLVWAGAGGQFSVIAGLADTPMTNGINGHA</sequence>
<evidence type="ECO:0000259" key="5">
    <source>
        <dbReference type="Pfam" id="PF25390"/>
    </source>
</evidence>
<dbReference type="GO" id="GO:0005737">
    <property type="term" value="C:cytoplasm"/>
    <property type="evidence" value="ECO:0007669"/>
    <property type="project" value="TreeGrafter"/>
</dbReference>
<dbReference type="Pfam" id="PF25390">
    <property type="entry name" value="WD40_RLD"/>
    <property type="match status" value="1"/>
</dbReference>
<evidence type="ECO:0000313" key="7">
    <source>
        <dbReference type="Proteomes" id="UP001358417"/>
    </source>
</evidence>
<dbReference type="PANTHER" id="PTHR45982:SF1">
    <property type="entry name" value="REGULATOR OF CHROMOSOME CONDENSATION"/>
    <property type="match status" value="1"/>
</dbReference>